<evidence type="ECO:0000259" key="2">
    <source>
        <dbReference type="Pfam" id="PF19878"/>
    </source>
</evidence>
<dbReference type="EMBL" id="CP015098">
    <property type="protein sequence ID" value="AMW14056.1"/>
    <property type="molecule type" value="Genomic_DNA"/>
</dbReference>
<dbReference type="Gene3D" id="3.40.50.1820">
    <property type="entry name" value="alpha/beta hydrolase"/>
    <property type="match status" value="1"/>
</dbReference>
<keyword evidence="1" id="KW-0732">Signal</keyword>
<sequence>MPEPVTRARPRARARRSAKLTALLAAVAAAVGTVGAAPATPSAAPHPTAATCPGHLAEKATCHTGRDANGAYYTMAVPEDWNGSLVVHAHGGPDFSYDESTPTEDLERWAVMADEGYAWAGSSYRRGGYGVRMAAADTENVRRLFVSHFGRPDRTYLHGQSWGGNVAAKAAETYGGKPGAYDGVLLTNGFLAGGSRGYDTRVDLRLVYQYYCRNLPRPTETQYPLWQGLPADSTMAPDKVHARLHECTGIDSEPAGRTARQQRNLDDILSVTRIPEHSLATNMQYAAFLLQDIVHKRLDGRNPFSNRGVRYDGSHDDKALNAGVARFSADPAARRDLSYDSDLTGRIPLPVLTLHAIDDPQVFVEHEAAYRATVQAAGRSGNLVQTFTRESEHSALSNAEYANSLAALDTWSRTGKKPTPRSIARSCSAFDTAHGGGCFHDPAFGPDPLASRVRPRPGGLHWPAMSAARERAWSRIEGVGIAP</sequence>
<dbReference type="InterPro" id="IPR045556">
    <property type="entry name" value="DUF6351"/>
</dbReference>
<feature type="chain" id="PRO_5039266210" description="DUF6351 domain-containing protein" evidence="1">
    <location>
        <begin position="37"/>
        <end position="483"/>
    </location>
</feature>
<dbReference type="SUPFAM" id="SSF53474">
    <property type="entry name" value="alpha/beta-Hydrolases"/>
    <property type="match status" value="1"/>
</dbReference>
<dbReference type="Proteomes" id="UP000076096">
    <property type="component" value="Chromosome"/>
</dbReference>
<feature type="signal peptide" evidence="1">
    <location>
        <begin position="1"/>
        <end position="36"/>
    </location>
</feature>
<dbReference type="Pfam" id="PF19878">
    <property type="entry name" value="DUF6351"/>
    <property type="match status" value="1"/>
</dbReference>
<dbReference type="STRING" id="1783515.A4E84_33945"/>
<dbReference type="InterPro" id="IPR029058">
    <property type="entry name" value="AB_hydrolase_fold"/>
</dbReference>
<protein>
    <recommendedName>
        <fullName evidence="2">DUF6351 domain-containing protein</fullName>
    </recommendedName>
</protein>
<dbReference type="AlphaFoldDB" id="A0A143C9E4"/>
<keyword evidence="4" id="KW-1185">Reference proteome</keyword>
<name>A0A143C9E4_9ACTN</name>
<evidence type="ECO:0000313" key="4">
    <source>
        <dbReference type="Proteomes" id="UP000076096"/>
    </source>
</evidence>
<organism evidence="3 4">
    <name type="scientific">Streptomyces qaidamensis</name>
    <dbReference type="NCBI Taxonomy" id="1783515"/>
    <lineage>
        <taxon>Bacteria</taxon>
        <taxon>Bacillati</taxon>
        <taxon>Actinomycetota</taxon>
        <taxon>Actinomycetes</taxon>
        <taxon>Kitasatosporales</taxon>
        <taxon>Streptomycetaceae</taxon>
        <taxon>Streptomyces</taxon>
        <taxon>Streptomyces aurantiacus group</taxon>
    </lineage>
</organism>
<feature type="domain" description="DUF6351" evidence="2">
    <location>
        <begin position="74"/>
        <end position="244"/>
    </location>
</feature>
<evidence type="ECO:0000256" key="1">
    <source>
        <dbReference type="SAM" id="SignalP"/>
    </source>
</evidence>
<evidence type="ECO:0000313" key="3">
    <source>
        <dbReference type="EMBL" id="AMW14056.1"/>
    </source>
</evidence>
<gene>
    <name evidence="3" type="ORF">A4E84_33945</name>
</gene>
<reference evidence="4" key="1">
    <citation type="submission" date="2016-04" db="EMBL/GenBank/DDBJ databases">
        <authorList>
            <person name="Zhang B."/>
        </authorList>
    </citation>
    <scope>NUCLEOTIDE SEQUENCE [LARGE SCALE GENOMIC DNA]</scope>
    <source>
        <strain evidence="4">S10</strain>
    </source>
</reference>
<dbReference type="KEGG" id="stsi:A4E84_33945"/>
<accession>A0A143C9E4</accession>
<proteinExistence type="predicted"/>